<dbReference type="GO" id="GO:0008887">
    <property type="term" value="F:glycerate kinase activity"/>
    <property type="evidence" value="ECO:0007669"/>
    <property type="project" value="InterPro"/>
</dbReference>
<dbReference type="AlphaFoldDB" id="A0A1H6UDI7"/>
<dbReference type="GO" id="GO:0031388">
    <property type="term" value="P:organic acid phosphorylation"/>
    <property type="evidence" value="ECO:0007669"/>
    <property type="project" value="InterPro"/>
</dbReference>
<evidence type="ECO:0000313" key="1">
    <source>
        <dbReference type="EMBL" id="SEI90381.1"/>
    </source>
</evidence>
<evidence type="ECO:0000313" key="2">
    <source>
        <dbReference type="Proteomes" id="UP000183315"/>
    </source>
</evidence>
<dbReference type="InterPro" id="IPR018193">
    <property type="entry name" value="Glyc_kinase_flavodox-like_fold"/>
</dbReference>
<organism evidence="1 2">
    <name type="scientific">Demequina mangrovi</name>
    <dbReference type="NCBI Taxonomy" id="1043493"/>
    <lineage>
        <taxon>Bacteria</taxon>
        <taxon>Bacillati</taxon>
        <taxon>Actinomycetota</taxon>
        <taxon>Actinomycetes</taxon>
        <taxon>Micrococcales</taxon>
        <taxon>Demequinaceae</taxon>
        <taxon>Demequina</taxon>
    </lineage>
</organism>
<name>A0A1H6UDI7_9MICO</name>
<dbReference type="eggNOG" id="COG1929">
    <property type="taxonomic scope" value="Bacteria"/>
</dbReference>
<dbReference type="Gene3D" id="3.90.1510.10">
    <property type="entry name" value="Glycerate kinase, domain 2"/>
    <property type="match status" value="1"/>
</dbReference>
<proteinExistence type="predicted"/>
<keyword evidence="1" id="KW-0808">Transferase</keyword>
<protein>
    <submittedName>
        <fullName evidence="1">Glycerate kinase</fullName>
    </submittedName>
</protein>
<dbReference type="OrthoDB" id="5142108at2"/>
<dbReference type="Pfam" id="PF02595">
    <property type="entry name" value="Gly_kinase"/>
    <property type="match status" value="1"/>
</dbReference>
<dbReference type="Proteomes" id="UP000183315">
    <property type="component" value="Unassembled WGS sequence"/>
</dbReference>
<dbReference type="EMBL" id="FNZI01000001">
    <property type="protein sequence ID" value="SEI90381.1"/>
    <property type="molecule type" value="Genomic_DNA"/>
</dbReference>
<reference evidence="2" key="1">
    <citation type="submission" date="2016-10" db="EMBL/GenBank/DDBJ databases">
        <authorList>
            <person name="Varghese N."/>
        </authorList>
    </citation>
    <scope>NUCLEOTIDE SEQUENCE [LARGE SCALE GENOMIC DNA]</scope>
    <source>
        <strain evidence="2">DSM 24868</strain>
    </source>
</reference>
<dbReference type="InterPro" id="IPR004381">
    <property type="entry name" value="Glycerate_kinase"/>
</dbReference>
<dbReference type="PANTHER" id="PTHR21599">
    <property type="entry name" value="GLYCERATE KINASE"/>
    <property type="match status" value="1"/>
</dbReference>
<accession>A0A1H6UDI7</accession>
<dbReference type="InterPro" id="IPR036129">
    <property type="entry name" value="Glycerate_kinase_sf"/>
</dbReference>
<dbReference type="SUPFAM" id="SSF110738">
    <property type="entry name" value="Glycerate kinase I"/>
    <property type="match status" value="1"/>
</dbReference>
<dbReference type="STRING" id="1043493.SAMN05421637_0363"/>
<keyword evidence="2" id="KW-1185">Reference proteome</keyword>
<keyword evidence="1" id="KW-0418">Kinase</keyword>
<sequence length="326" mass="32142">MRAVIAAQSWPLQDAGSLAPADTARLVRDAWEATSPHVDLAVVAAPSGAPRSADALSGDEAPVGGAIARRVGTTVVLAPATGARWEPAALGSALLGLAAAGEGATVVVPLGDEPPAGDAVDLWGGGLEAARAGVATLDIVALVGSDRPLLGFSGMSAAVRDGREHDAALAAAAQAQEERWTAIAREADPLASRRTLLGPARLSDEPGTGAAGGLAYALAALGARLVPASSALAALAGLEEEAATADVVVAVTARLRAADLDHGVAAAASSLAARRGVPCVVVTADLGVGKRDLMAAGIASAHEGAPGEAGLADQIRRVAQTWTPGR</sequence>
<dbReference type="RefSeq" id="WP_042211898.1">
    <property type="nucleotide sequence ID" value="NZ_BBLU01000001.1"/>
</dbReference>
<gene>
    <name evidence="1" type="ORF">SAMN05421637_0363</name>
</gene>
<dbReference type="PANTHER" id="PTHR21599:SF0">
    <property type="entry name" value="GLYCERATE KINASE"/>
    <property type="match status" value="1"/>
</dbReference>